<dbReference type="OrthoDB" id="6377401at2759"/>
<reference evidence="2 3" key="1">
    <citation type="submission" date="2019-05" db="EMBL/GenBank/DDBJ databases">
        <title>Another draft genome of Portunus trituberculatus and its Hox gene families provides insights of decapod evolution.</title>
        <authorList>
            <person name="Jeong J.-H."/>
            <person name="Song I."/>
            <person name="Kim S."/>
            <person name="Choi T."/>
            <person name="Kim D."/>
            <person name="Ryu S."/>
            <person name="Kim W."/>
        </authorList>
    </citation>
    <scope>NUCLEOTIDE SEQUENCE [LARGE SCALE GENOMIC DNA]</scope>
    <source>
        <tissue evidence="2">Muscle</tissue>
    </source>
</reference>
<gene>
    <name evidence="2" type="ORF">E2C01_023294</name>
</gene>
<feature type="region of interest" description="Disordered" evidence="1">
    <location>
        <begin position="225"/>
        <end position="264"/>
    </location>
</feature>
<feature type="region of interest" description="Disordered" evidence="1">
    <location>
        <begin position="62"/>
        <end position="81"/>
    </location>
</feature>
<organism evidence="2 3">
    <name type="scientific">Portunus trituberculatus</name>
    <name type="common">Swimming crab</name>
    <name type="synonym">Neptunus trituberculatus</name>
    <dbReference type="NCBI Taxonomy" id="210409"/>
    <lineage>
        <taxon>Eukaryota</taxon>
        <taxon>Metazoa</taxon>
        <taxon>Ecdysozoa</taxon>
        <taxon>Arthropoda</taxon>
        <taxon>Crustacea</taxon>
        <taxon>Multicrustacea</taxon>
        <taxon>Malacostraca</taxon>
        <taxon>Eumalacostraca</taxon>
        <taxon>Eucarida</taxon>
        <taxon>Decapoda</taxon>
        <taxon>Pleocyemata</taxon>
        <taxon>Brachyura</taxon>
        <taxon>Eubrachyura</taxon>
        <taxon>Portunoidea</taxon>
        <taxon>Portunidae</taxon>
        <taxon>Portuninae</taxon>
        <taxon>Portunus</taxon>
    </lineage>
</organism>
<dbReference type="Proteomes" id="UP000324222">
    <property type="component" value="Unassembled WGS sequence"/>
</dbReference>
<keyword evidence="3" id="KW-1185">Reference proteome</keyword>
<accession>A0A5B7E7L8</accession>
<name>A0A5B7E7L8_PORTR</name>
<feature type="compositionally biased region" description="Polar residues" evidence="1">
    <location>
        <begin position="240"/>
        <end position="262"/>
    </location>
</feature>
<feature type="region of interest" description="Disordered" evidence="1">
    <location>
        <begin position="1"/>
        <end position="44"/>
    </location>
</feature>
<dbReference type="AlphaFoldDB" id="A0A5B7E7L8"/>
<evidence type="ECO:0000313" key="2">
    <source>
        <dbReference type="EMBL" id="MPC30040.1"/>
    </source>
</evidence>
<feature type="region of interest" description="Disordered" evidence="1">
    <location>
        <begin position="343"/>
        <end position="366"/>
    </location>
</feature>
<feature type="compositionally biased region" description="Acidic residues" evidence="1">
    <location>
        <begin position="66"/>
        <end position="81"/>
    </location>
</feature>
<sequence>MPEEALDGDTEGRSRDDRKESEEDEEASDIARKKDSDSEVEISNENLKDTCVKCELVDFDGIKEGNEDDDDGDDNDYSEGEDSWLNRVQRRRNEEEKDYVWLRVIDKETYLKVMAPVYLLLEARSASPLHVHHVRLAVSHLSRIWPWWAVGVRHRGQERTPWLCVTPAQRPTLQVSGVDEEEDENELWNLIDEQQWRHTKVAEGMLSSITLITHSRLSAAAAAVAAAPHAHRNEDKVPGTSGNPGHSNPTTPSMAEPSQVQRDNIPDLPHKVYLMLGVPCSFVEHVTATAICRTFVTLLDDVLAGRIQEEHKVTPETVSPGEVGGASLESWLAERLEMVAEVKAEGSRSNTEPDGGYPRGEENEDNEYDSWGYMQRAFDSVTSRNFINRCKAERVSYVNGFATCVSAAAAAILTAAAAEERGDQQRQVVTRQRVCEHLRWPAAPLDWQDDESEQEVPPDPCSRPPGVTITAPAGEDSSVFWEAARCVSQQRWGTPAAGKRGATLHILHALVGEEGEDDVPLQRYPTVSLHLCDIQKDESSILSVQRAGNVVGLGPHSLSPLRHFLITHTVNLHLEEATQVLSFSLHHSTLFLSPGTGKRFADEIETALKNSLRQR</sequence>
<comment type="caution">
    <text evidence="2">The sequence shown here is derived from an EMBL/GenBank/DDBJ whole genome shotgun (WGS) entry which is preliminary data.</text>
</comment>
<proteinExistence type="predicted"/>
<evidence type="ECO:0000256" key="1">
    <source>
        <dbReference type="SAM" id="MobiDB-lite"/>
    </source>
</evidence>
<evidence type="ECO:0000313" key="3">
    <source>
        <dbReference type="Proteomes" id="UP000324222"/>
    </source>
</evidence>
<protein>
    <submittedName>
        <fullName evidence="2">Uncharacterized protein</fullName>
    </submittedName>
</protein>
<feature type="compositionally biased region" description="Basic and acidic residues" evidence="1">
    <location>
        <begin position="10"/>
        <end position="21"/>
    </location>
</feature>
<dbReference type="EMBL" id="VSRR010002181">
    <property type="protein sequence ID" value="MPC30040.1"/>
    <property type="molecule type" value="Genomic_DNA"/>
</dbReference>